<evidence type="ECO:0000313" key="6">
    <source>
        <dbReference type="Proteomes" id="UP000254978"/>
    </source>
</evidence>
<dbReference type="InterPro" id="IPR050336">
    <property type="entry name" value="Chromosome_partition/occlusion"/>
</dbReference>
<evidence type="ECO:0000313" key="5">
    <source>
        <dbReference type="EMBL" id="SUE94934.1"/>
    </source>
</evidence>
<feature type="region of interest" description="Disordered" evidence="2">
    <location>
        <begin position="20"/>
        <end position="50"/>
    </location>
</feature>
<reference evidence="5 6" key="1">
    <citation type="submission" date="2018-06" db="EMBL/GenBank/DDBJ databases">
        <authorList>
            <consortium name="Pathogen Informatics"/>
            <person name="Doyle S."/>
        </authorList>
    </citation>
    <scope>NUCLEOTIDE SEQUENCE [LARGE SCALE GENOMIC DNA]</scope>
    <source>
        <strain evidence="5 6">NCTC10821</strain>
    </source>
</reference>
<dbReference type="GO" id="GO:0005694">
    <property type="term" value="C:chromosome"/>
    <property type="evidence" value="ECO:0007669"/>
    <property type="project" value="TreeGrafter"/>
</dbReference>
<name>A0A379PJM9_9MYCO</name>
<dbReference type="RefSeq" id="WP_115282139.1">
    <property type="nucleotide sequence ID" value="NZ_UGQT01000005.1"/>
</dbReference>
<dbReference type="Gene3D" id="1.10.10.2830">
    <property type="match status" value="1"/>
</dbReference>
<dbReference type="PANTHER" id="PTHR33375">
    <property type="entry name" value="CHROMOSOME-PARTITIONING PROTEIN PARB-RELATED"/>
    <property type="match status" value="1"/>
</dbReference>
<keyword evidence="1" id="KW-0159">Chromosome partition</keyword>
<dbReference type="AlphaFoldDB" id="A0A379PJM9"/>
<gene>
    <name evidence="5" type="primary">parB_2</name>
    <name evidence="5" type="ORF">NCTC10821_06233</name>
</gene>
<dbReference type="Proteomes" id="UP000254978">
    <property type="component" value="Unassembled WGS sequence"/>
</dbReference>
<dbReference type="SUPFAM" id="SSF109709">
    <property type="entry name" value="KorB DNA-binding domain-like"/>
    <property type="match status" value="1"/>
</dbReference>
<dbReference type="Pfam" id="PF17762">
    <property type="entry name" value="HTH_ParB"/>
    <property type="match status" value="1"/>
</dbReference>
<evidence type="ECO:0000259" key="3">
    <source>
        <dbReference type="Pfam" id="PF02195"/>
    </source>
</evidence>
<proteinExistence type="predicted"/>
<accession>A0A379PJM9</accession>
<sequence>MARGQRTNLADLAAAVGTHSPVDTTAKREDASGRTFPLSELTANPRNPRDDVGTLEDLASIADLQLQPALAVTREAYGKLYPDDDISTPYVVINGCRRLAAAHKYGRTDLMAIINDHVARDHITLISAAIAENVDRQDFDVIEEAKAVETLVSACGSADAAAARLRKTKGWVSQRRALLKLAPELQQALRRGELAIREARSLARVPMAEQVARWTKTITRNEDADGAPADNPRPPSRARVLASAVADFHNNPEDLASALRTYLGADGVRRLRELLH</sequence>
<protein>
    <submittedName>
        <fullName evidence="5">Putative plasmid partitioning protein</fullName>
    </submittedName>
</protein>
<organism evidence="5 6">
    <name type="scientific">Mycolicibacterium tokaiense</name>
    <dbReference type="NCBI Taxonomy" id="39695"/>
    <lineage>
        <taxon>Bacteria</taxon>
        <taxon>Bacillati</taxon>
        <taxon>Actinomycetota</taxon>
        <taxon>Actinomycetes</taxon>
        <taxon>Mycobacteriales</taxon>
        <taxon>Mycobacteriaceae</taxon>
        <taxon>Mycolicibacterium</taxon>
    </lineage>
</organism>
<dbReference type="SUPFAM" id="SSF110849">
    <property type="entry name" value="ParB/Sulfiredoxin"/>
    <property type="match status" value="1"/>
</dbReference>
<dbReference type="InterPro" id="IPR003115">
    <property type="entry name" value="ParB_N"/>
</dbReference>
<dbReference type="InterPro" id="IPR041468">
    <property type="entry name" value="HTH_ParB/Spo0J"/>
</dbReference>
<dbReference type="EMBL" id="UGQT01000005">
    <property type="protein sequence ID" value="SUE94934.1"/>
    <property type="molecule type" value="Genomic_DNA"/>
</dbReference>
<feature type="domain" description="ParB-like N-terminal" evidence="3">
    <location>
        <begin position="35"/>
        <end position="122"/>
    </location>
</feature>
<evidence type="ECO:0000256" key="1">
    <source>
        <dbReference type="ARBA" id="ARBA00022829"/>
    </source>
</evidence>
<dbReference type="OrthoDB" id="70307at2"/>
<dbReference type="GO" id="GO:0045881">
    <property type="term" value="P:positive regulation of sporulation resulting in formation of a cellular spore"/>
    <property type="evidence" value="ECO:0007669"/>
    <property type="project" value="TreeGrafter"/>
</dbReference>
<dbReference type="InterPro" id="IPR036086">
    <property type="entry name" value="ParB/Sulfiredoxin_sf"/>
</dbReference>
<dbReference type="PANTHER" id="PTHR33375:SF1">
    <property type="entry name" value="CHROMOSOME-PARTITIONING PROTEIN PARB-RELATED"/>
    <property type="match status" value="1"/>
</dbReference>
<keyword evidence="6" id="KW-1185">Reference proteome</keyword>
<evidence type="ECO:0000256" key="2">
    <source>
        <dbReference type="SAM" id="MobiDB-lite"/>
    </source>
</evidence>
<dbReference type="GO" id="GO:0007059">
    <property type="term" value="P:chromosome segregation"/>
    <property type="evidence" value="ECO:0007669"/>
    <property type="project" value="TreeGrafter"/>
</dbReference>
<feature type="region of interest" description="Disordered" evidence="2">
    <location>
        <begin position="218"/>
        <end position="237"/>
    </location>
</feature>
<feature type="domain" description="ParB/Spo0J HTH" evidence="4">
    <location>
        <begin position="137"/>
        <end position="221"/>
    </location>
</feature>
<evidence type="ECO:0000259" key="4">
    <source>
        <dbReference type="Pfam" id="PF17762"/>
    </source>
</evidence>
<dbReference type="Pfam" id="PF02195">
    <property type="entry name" value="ParB_N"/>
    <property type="match status" value="1"/>
</dbReference>